<dbReference type="Gene3D" id="1.20.1740.10">
    <property type="entry name" value="Amino acid/polyamine transporter I"/>
    <property type="match status" value="1"/>
</dbReference>
<keyword evidence="3 6" id="KW-0812">Transmembrane</keyword>
<dbReference type="GO" id="GO:0016020">
    <property type="term" value="C:membrane"/>
    <property type="evidence" value="ECO:0007669"/>
    <property type="project" value="UniProtKB-SubCell"/>
</dbReference>
<feature type="transmembrane region" description="Helical" evidence="6">
    <location>
        <begin position="39"/>
        <end position="65"/>
    </location>
</feature>
<feature type="transmembrane region" description="Helical" evidence="6">
    <location>
        <begin position="256"/>
        <end position="277"/>
    </location>
</feature>
<dbReference type="GO" id="GO:0022857">
    <property type="term" value="F:transmembrane transporter activity"/>
    <property type="evidence" value="ECO:0007669"/>
    <property type="project" value="InterPro"/>
</dbReference>
<dbReference type="OrthoDB" id="3257095at2759"/>
<feature type="transmembrane region" description="Helical" evidence="6">
    <location>
        <begin position="178"/>
        <end position="199"/>
    </location>
</feature>
<accession>A0A1V6SVX0</accession>
<feature type="transmembrane region" description="Helical" evidence="6">
    <location>
        <begin position="146"/>
        <end position="166"/>
    </location>
</feature>
<dbReference type="AlphaFoldDB" id="A0A1V6SVX0"/>
<evidence type="ECO:0000256" key="4">
    <source>
        <dbReference type="ARBA" id="ARBA00022989"/>
    </source>
</evidence>
<dbReference type="EMBL" id="MLKD01000019">
    <property type="protein sequence ID" value="OQE17894.1"/>
    <property type="molecule type" value="Genomic_DNA"/>
</dbReference>
<evidence type="ECO:0000313" key="7">
    <source>
        <dbReference type="EMBL" id="OQE17894.1"/>
    </source>
</evidence>
<proteinExistence type="predicted"/>
<protein>
    <recommendedName>
        <fullName evidence="9">Amino acid permease/ SLC12A domain-containing protein</fullName>
    </recommendedName>
</protein>
<evidence type="ECO:0000256" key="1">
    <source>
        <dbReference type="ARBA" id="ARBA00004141"/>
    </source>
</evidence>
<evidence type="ECO:0000256" key="3">
    <source>
        <dbReference type="ARBA" id="ARBA00022692"/>
    </source>
</evidence>
<sequence length="298" mass="32357">MPGSSMAETNMQIEKAVDVNDIPNEAVGQIEDLQRNFSVFSMLSLSVSLMATWEAFCSTMVTGFSSGGPVSLVYGFIFAMLGSLATAASLGEMASMFPTSGVLTWISGWTSTFGWQALAVSSPYLGGTLIQSLVQFNHESYISERWHGTMIYWAIVLLATLVSVFSNKMLPLIQNLTLLFHVVAFVIVLVVICTVSPTRHTTAFVFTESMNNSGWSNDGVAWCIGMLSSCYVLIGYDGATNMCEEINNPRRNVSFAMIGSIVVNGIMGLGFVIAFLFNLGDVEAVLTARTTYPIHFQC</sequence>
<name>A0A1V6SVX0_9EURO</name>
<keyword evidence="8" id="KW-1185">Reference proteome</keyword>
<feature type="transmembrane region" description="Helical" evidence="6">
    <location>
        <begin position="219"/>
        <end position="236"/>
    </location>
</feature>
<evidence type="ECO:0000313" key="8">
    <source>
        <dbReference type="Proteomes" id="UP000191285"/>
    </source>
</evidence>
<dbReference type="Proteomes" id="UP000191285">
    <property type="component" value="Unassembled WGS sequence"/>
</dbReference>
<dbReference type="Pfam" id="PF13520">
    <property type="entry name" value="AA_permease_2"/>
    <property type="match status" value="1"/>
</dbReference>
<reference evidence="8" key="1">
    <citation type="journal article" date="2017" name="Nat. Microbiol.">
        <title>Global analysis of biosynthetic gene clusters reveals vast potential of secondary metabolite production in Penicillium species.</title>
        <authorList>
            <person name="Nielsen J.C."/>
            <person name="Grijseels S."/>
            <person name="Prigent S."/>
            <person name="Ji B."/>
            <person name="Dainat J."/>
            <person name="Nielsen K.F."/>
            <person name="Frisvad J.C."/>
            <person name="Workman M."/>
            <person name="Nielsen J."/>
        </authorList>
    </citation>
    <scope>NUCLEOTIDE SEQUENCE [LARGE SCALE GENOMIC DNA]</scope>
    <source>
        <strain evidence="8">IBT 24891</strain>
    </source>
</reference>
<dbReference type="InterPro" id="IPR002293">
    <property type="entry name" value="AA/rel_permease1"/>
</dbReference>
<dbReference type="PANTHER" id="PTHR45649:SF5">
    <property type="entry name" value="GABA TRANSPORTER (EUROFUNG)-RELATED"/>
    <property type="match status" value="1"/>
</dbReference>
<evidence type="ECO:0000256" key="6">
    <source>
        <dbReference type="SAM" id="Phobius"/>
    </source>
</evidence>
<evidence type="ECO:0000256" key="5">
    <source>
        <dbReference type="ARBA" id="ARBA00023136"/>
    </source>
</evidence>
<dbReference type="PANTHER" id="PTHR45649">
    <property type="entry name" value="AMINO-ACID PERMEASE BAT1"/>
    <property type="match status" value="1"/>
</dbReference>
<evidence type="ECO:0008006" key="9">
    <source>
        <dbReference type="Google" id="ProtNLM"/>
    </source>
</evidence>
<feature type="transmembrane region" description="Helical" evidence="6">
    <location>
        <begin position="102"/>
        <end position="126"/>
    </location>
</feature>
<keyword evidence="4 6" id="KW-1133">Transmembrane helix</keyword>
<feature type="transmembrane region" description="Helical" evidence="6">
    <location>
        <begin position="71"/>
        <end position="90"/>
    </location>
</feature>
<comment type="subcellular location">
    <subcellularLocation>
        <location evidence="1">Membrane</location>
        <topology evidence="1">Multi-pass membrane protein</topology>
    </subcellularLocation>
</comment>
<keyword evidence="5 6" id="KW-0472">Membrane</keyword>
<comment type="caution">
    <text evidence="7">The sequence shown here is derived from an EMBL/GenBank/DDBJ whole genome shotgun (WGS) entry which is preliminary data.</text>
</comment>
<gene>
    <name evidence="7" type="ORF">PENSTE_c019G08728</name>
</gene>
<organism evidence="7 8">
    <name type="scientific">Penicillium steckii</name>
    <dbReference type="NCBI Taxonomy" id="303698"/>
    <lineage>
        <taxon>Eukaryota</taxon>
        <taxon>Fungi</taxon>
        <taxon>Dikarya</taxon>
        <taxon>Ascomycota</taxon>
        <taxon>Pezizomycotina</taxon>
        <taxon>Eurotiomycetes</taxon>
        <taxon>Eurotiomycetidae</taxon>
        <taxon>Eurotiales</taxon>
        <taxon>Aspergillaceae</taxon>
        <taxon>Penicillium</taxon>
    </lineage>
</organism>
<keyword evidence="2" id="KW-0813">Transport</keyword>
<evidence type="ECO:0000256" key="2">
    <source>
        <dbReference type="ARBA" id="ARBA00022448"/>
    </source>
</evidence>